<keyword evidence="1" id="KW-1133">Transmembrane helix</keyword>
<dbReference type="EMBL" id="BOMH01000022">
    <property type="protein sequence ID" value="GID65221.1"/>
    <property type="molecule type" value="Genomic_DNA"/>
</dbReference>
<keyword evidence="1" id="KW-0812">Transmembrane</keyword>
<sequence>MDPAELRRGVDERITATLRACQVPADAVVPFPPHPGVIGPEPGPPGVERLRAGMRIDRLPPGTDLFGAAAELWRRGGCQVTETHTATGPALTGVDPQGYLLHLTAGPPAVLVVASPPLPHRNRGLGPGIAAGVILGPLGTCLSFTGNLDTSGGGSPLAVWLWLPFLLLIGGLLLIRPATRRFGAGLLIGGAVTGIVLSGICSSMMIA</sequence>
<evidence type="ECO:0000313" key="3">
    <source>
        <dbReference type="Proteomes" id="UP000619479"/>
    </source>
</evidence>
<evidence type="ECO:0000313" key="2">
    <source>
        <dbReference type="EMBL" id="GID65221.1"/>
    </source>
</evidence>
<accession>A0A919IHH5</accession>
<comment type="caution">
    <text evidence="2">The sequence shown here is derived from an EMBL/GenBank/DDBJ whole genome shotgun (WGS) entry which is preliminary data.</text>
</comment>
<evidence type="ECO:0000256" key="1">
    <source>
        <dbReference type="SAM" id="Phobius"/>
    </source>
</evidence>
<feature type="transmembrane region" description="Helical" evidence="1">
    <location>
        <begin position="182"/>
        <end position="206"/>
    </location>
</feature>
<protein>
    <submittedName>
        <fullName evidence="2">Uncharacterized protein</fullName>
    </submittedName>
</protein>
<feature type="transmembrane region" description="Helical" evidence="1">
    <location>
        <begin position="157"/>
        <end position="175"/>
    </location>
</feature>
<dbReference type="AlphaFoldDB" id="A0A919IHH5"/>
<gene>
    <name evidence="2" type="ORF">Acy02nite_31020</name>
</gene>
<keyword evidence="3" id="KW-1185">Reference proteome</keyword>
<name>A0A919IHH5_9ACTN</name>
<reference evidence="2" key="1">
    <citation type="submission" date="2021-01" db="EMBL/GenBank/DDBJ databases">
        <title>Whole genome shotgun sequence of Actinoplanes cyaneus NBRC 14990.</title>
        <authorList>
            <person name="Komaki H."/>
            <person name="Tamura T."/>
        </authorList>
    </citation>
    <scope>NUCLEOTIDE SEQUENCE</scope>
    <source>
        <strain evidence="2">NBRC 14990</strain>
    </source>
</reference>
<proteinExistence type="predicted"/>
<keyword evidence="1" id="KW-0472">Membrane</keyword>
<organism evidence="2 3">
    <name type="scientific">Actinoplanes cyaneus</name>
    <dbReference type="NCBI Taxonomy" id="52696"/>
    <lineage>
        <taxon>Bacteria</taxon>
        <taxon>Bacillati</taxon>
        <taxon>Actinomycetota</taxon>
        <taxon>Actinomycetes</taxon>
        <taxon>Micromonosporales</taxon>
        <taxon>Micromonosporaceae</taxon>
        <taxon>Actinoplanes</taxon>
    </lineage>
</organism>
<dbReference type="RefSeq" id="WP_203741144.1">
    <property type="nucleotide sequence ID" value="NZ_BAAAUC010000018.1"/>
</dbReference>
<dbReference type="Proteomes" id="UP000619479">
    <property type="component" value="Unassembled WGS sequence"/>
</dbReference>
<feature type="transmembrane region" description="Helical" evidence="1">
    <location>
        <begin position="125"/>
        <end position="145"/>
    </location>
</feature>